<dbReference type="GO" id="GO:0052689">
    <property type="term" value="F:carboxylic ester hydrolase activity"/>
    <property type="evidence" value="ECO:0007669"/>
    <property type="project" value="TreeGrafter"/>
</dbReference>
<dbReference type="STRING" id="1618446.UV61_C0006G0113"/>
<evidence type="ECO:0000313" key="3">
    <source>
        <dbReference type="Proteomes" id="UP000034050"/>
    </source>
</evidence>
<dbReference type="GO" id="GO:0006508">
    <property type="term" value="P:proteolysis"/>
    <property type="evidence" value="ECO:0007669"/>
    <property type="project" value="InterPro"/>
</dbReference>
<dbReference type="SUPFAM" id="SSF53474">
    <property type="entry name" value="alpha/beta-Hydrolases"/>
    <property type="match status" value="1"/>
</dbReference>
<proteinExistence type="predicted"/>
<feature type="domain" description="Peptidase S9 prolyl oligopeptidase catalytic" evidence="1">
    <location>
        <begin position="50"/>
        <end position="260"/>
    </location>
</feature>
<dbReference type="InterPro" id="IPR053145">
    <property type="entry name" value="AB_hydrolase_Est10"/>
</dbReference>
<dbReference type="AlphaFoldDB" id="A0A0G1CN45"/>
<evidence type="ECO:0000313" key="2">
    <source>
        <dbReference type="EMBL" id="KKS86912.1"/>
    </source>
</evidence>
<dbReference type="Proteomes" id="UP000034050">
    <property type="component" value="Unassembled WGS sequence"/>
</dbReference>
<accession>A0A0G1CN45</accession>
<dbReference type="Pfam" id="PF00326">
    <property type="entry name" value="Peptidase_S9"/>
    <property type="match status" value="1"/>
</dbReference>
<dbReference type="Gene3D" id="3.40.50.1820">
    <property type="entry name" value="alpha/beta hydrolase"/>
    <property type="match status" value="1"/>
</dbReference>
<dbReference type="GO" id="GO:0008236">
    <property type="term" value="F:serine-type peptidase activity"/>
    <property type="evidence" value="ECO:0007669"/>
    <property type="project" value="InterPro"/>
</dbReference>
<protein>
    <submittedName>
        <fullName evidence="2">Peptidase S15</fullName>
    </submittedName>
</protein>
<gene>
    <name evidence="2" type="ORF">UV61_C0006G0113</name>
</gene>
<dbReference type="PANTHER" id="PTHR43265">
    <property type="entry name" value="ESTERASE ESTD"/>
    <property type="match status" value="1"/>
</dbReference>
<dbReference type="InterPro" id="IPR029058">
    <property type="entry name" value="AB_hydrolase_fold"/>
</dbReference>
<dbReference type="PANTHER" id="PTHR43265:SF1">
    <property type="entry name" value="ESTERASE ESTD"/>
    <property type="match status" value="1"/>
</dbReference>
<name>A0A0G1CN45_9BACT</name>
<dbReference type="EMBL" id="LCFD01000006">
    <property type="protein sequence ID" value="KKS86912.1"/>
    <property type="molecule type" value="Genomic_DNA"/>
</dbReference>
<organism evidence="2 3">
    <name type="scientific">Candidatus Gottesmanbacteria bacterium GW2011_GWB1_43_11</name>
    <dbReference type="NCBI Taxonomy" id="1618446"/>
    <lineage>
        <taxon>Bacteria</taxon>
        <taxon>Candidatus Gottesmaniibacteriota</taxon>
    </lineage>
</organism>
<evidence type="ECO:0000259" key="1">
    <source>
        <dbReference type="Pfam" id="PF00326"/>
    </source>
</evidence>
<dbReference type="InterPro" id="IPR001375">
    <property type="entry name" value="Peptidase_S9_cat"/>
</dbReference>
<reference evidence="2 3" key="1">
    <citation type="journal article" date="2015" name="Nature">
        <title>rRNA introns, odd ribosomes, and small enigmatic genomes across a large radiation of phyla.</title>
        <authorList>
            <person name="Brown C.T."/>
            <person name="Hug L.A."/>
            <person name="Thomas B.C."/>
            <person name="Sharon I."/>
            <person name="Castelle C.J."/>
            <person name="Singh A."/>
            <person name="Wilkins M.J."/>
            <person name="Williams K.H."/>
            <person name="Banfield J.F."/>
        </authorList>
    </citation>
    <scope>NUCLEOTIDE SEQUENCE [LARGE SCALE GENOMIC DNA]</scope>
</reference>
<sequence length="260" mass="29598">MKMTDKSFFITNRFGEKLEALIRQPNKKRKNPAVLFVSGLGMDLHEWNNSFDEISKLFVNKGFLTLQFSFAGCGNSEGSYVEMTFDRQAQQIADVLSWLKKRDEIDTKRIGIMAQSCGAPSTLLTDITYIKSIFFISGAFNSFANLKRKFIEKNAYNPDGVSSYPRTSGKSNLIGSSFWQQLKQYDEVKQAGKLMMPVFLATGNKDTYVNPTDAKRIYETIPHKNKQLKIYPGGDHGLEKPPIARAQLLRDMDEWFTKTL</sequence>
<comment type="caution">
    <text evidence="2">The sequence shown here is derived from an EMBL/GenBank/DDBJ whole genome shotgun (WGS) entry which is preliminary data.</text>
</comment>